<dbReference type="VEuPathDB" id="AmoebaDB:EIN_485960"/>
<dbReference type="RefSeq" id="XP_004255965.1">
    <property type="nucleotide sequence ID" value="XM_004255917.1"/>
</dbReference>
<evidence type="ECO:0000256" key="1">
    <source>
        <dbReference type="SAM" id="MobiDB-lite"/>
    </source>
</evidence>
<evidence type="ECO:0000313" key="2">
    <source>
        <dbReference type="EMBL" id="ELP89194.1"/>
    </source>
</evidence>
<dbReference type="GeneID" id="14888208"/>
<gene>
    <name evidence="2" type="ORF">EIN_485960</name>
</gene>
<dbReference type="AlphaFoldDB" id="A0A0A1U4R7"/>
<dbReference type="KEGG" id="eiv:EIN_485960"/>
<keyword evidence="3" id="KW-1185">Reference proteome</keyword>
<protein>
    <submittedName>
        <fullName evidence="2">Uncharacterized protein</fullName>
    </submittedName>
</protein>
<proteinExistence type="predicted"/>
<dbReference type="OMA" id="YLDFCEM"/>
<accession>A0A0A1U4R7</accession>
<name>A0A0A1U4R7_ENTIV</name>
<evidence type="ECO:0000313" key="3">
    <source>
        <dbReference type="Proteomes" id="UP000014680"/>
    </source>
</evidence>
<dbReference type="EMBL" id="KB206670">
    <property type="protein sequence ID" value="ELP89194.1"/>
    <property type="molecule type" value="Genomic_DNA"/>
</dbReference>
<feature type="compositionally biased region" description="Polar residues" evidence="1">
    <location>
        <begin position="7"/>
        <end position="21"/>
    </location>
</feature>
<dbReference type="OrthoDB" id="30055at2759"/>
<dbReference type="Proteomes" id="UP000014680">
    <property type="component" value="Unassembled WGS sequence"/>
</dbReference>
<feature type="region of interest" description="Disordered" evidence="1">
    <location>
        <begin position="1"/>
        <end position="21"/>
    </location>
</feature>
<reference evidence="2 3" key="1">
    <citation type="submission" date="2012-10" db="EMBL/GenBank/DDBJ databases">
        <authorList>
            <person name="Zafar N."/>
            <person name="Inman J."/>
            <person name="Hall N."/>
            <person name="Lorenzi H."/>
            <person name="Caler E."/>
        </authorList>
    </citation>
    <scope>NUCLEOTIDE SEQUENCE [LARGE SCALE GENOMIC DNA]</scope>
    <source>
        <strain evidence="2 3">IP1</strain>
    </source>
</reference>
<organism evidence="2 3">
    <name type="scientific">Entamoeba invadens IP1</name>
    <dbReference type="NCBI Taxonomy" id="370355"/>
    <lineage>
        <taxon>Eukaryota</taxon>
        <taxon>Amoebozoa</taxon>
        <taxon>Evosea</taxon>
        <taxon>Archamoebae</taxon>
        <taxon>Mastigamoebida</taxon>
        <taxon>Entamoebidae</taxon>
        <taxon>Entamoeba</taxon>
    </lineage>
</organism>
<sequence>MTFLTPFPQTTTELSGTTEKVQTKVNKNEAISRFFDNNTDNKLNLQDDEASTTNAYFHSSQYNHFNKYDPMVKDDMILEDQLTLLLTYMTQPLDVPIIQQENAVLHIVKKDLSVEILSVMSQIYNKSTKTYLDFCEMFGPELQAVSFPKEYAALGDESITLENFALKTEIRSFLTILSLVCFSLKKIKQTLGELKASEETVLHLDDVRDDIRQENNTLKQLKIQENDLPSSPQK</sequence>